<keyword evidence="1" id="KW-1133">Transmembrane helix</keyword>
<protein>
    <recommendedName>
        <fullName evidence="4">Zinc-ribbon domain-containing protein</fullName>
    </recommendedName>
</protein>
<comment type="caution">
    <text evidence="2">The sequence shown here is derived from an EMBL/GenBank/DDBJ whole genome shotgun (WGS) entry which is preliminary data.</text>
</comment>
<accession>A0ABS3QAA0</accession>
<name>A0ABS3QAA0_9BACT</name>
<organism evidence="2 3">
    <name type="scientific">Hymenobacter negativus</name>
    <dbReference type="NCBI Taxonomy" id="2795026"/>
    <lineage>
        <taxon>Bacteria</taxon>
        <taxon>Pseudomonadati</taxon>
        <taxon>Bacteroidota</taxon>
        <taxon>Cytophagia</taxon>
        <taxon>Cytophagales</taxon>
        <taxon>Hymenobacteraceae</taxon>
        <taxon>Hymenobacter</taxon>
    </lineage>
</organism>
<evidence type="ECO:0000256" key="1">
    <source>
        <dbReference type="SAM" id="Phobius"/>
    </source>
</evidence>
<keyword evidence="1" id="KW-0472">Membrane</keyword>
<feature type="transmembrane region" description="Helical" evidence="1">
    <location>
        <begin position="88"/>
        <end position="108"/>
    </location>
</feature>
<keyword evidence="3" id="KW-1185">Reference proteome</keyword>
<dbReference type="RefSeq" id="WP_208173694.1">
    <property type="nucleotide sequence ID" value="NZ_JAGETZ010000001.1"/>
</dbReference>
<proteinExistence type="predicted"/>
<dbReference type="EMBL" id="JAGETZ010000001">
    <property type="protein sequence ID" value="MBO2008179.1"/>
    <property type="molecule type" value="Genomic_DNA"/>
</dbReference>
<sequence length="204" mass="22514">MIFYGTNGALVRTAPLPGVACPACAAPESLQLSVFSRYAHIYWIPLFPYSKPSVVQCAHCQQAWDTKGTPAALQPAVADLKKQTRAPWWHWSGLGLIALLIAWGAVAATRDARANKAYLAAPRAGDIYTVHSPGDSTKYSLLKVLSAKGNTVELVANEYEIDNRHPLSELNSPEKYSKEPFSMTQFELQIMQNKDQIIDVDRPE</sequence>
<keyword evidence="1" id="KW-0812">Transmembrane</keyword>
<evidence type="ECO:0000313" key="3">
    <source>
        <dbReference type="Proteomes" id="UP000664369"/>
    </source>
</evidence>
<dbReference type="Proteomes" id="UP000664369">
    <property type="component" value="Unassembled WGS sequence"/>
</dbReference>
<gene>
    <name evidence="2" type="ORF">J4E00_03895</name>
</gene>
<evidence type="ECO:0008006" key="4">
    <source>
        <dbReference type="Google" id="ProtNLM"/>
    </source>
</evidence>
<evidence type="ECO:0000313" key="2">
    <source>
        <dbReference type="EMBL" id="MBO2008179.1"/>
    </source>
</evidence>
<reference evidence="2 3" key="1">
    <citation type="submission" date="2021-03" db="EMBL/GenBank/DDBJ databases">
        <authorList>
            <person name="Kim M.K."/>
        </authorList>
    </citation>
    <scope>NUCLEOTIDE SEQUENCE [LARGE SCALE GENOMIC DNA]</scope>
    <source>
        <strain evidence="2 3">BT442</strain>
    </source>
</reference>